<organism evidence="1">
    <name type="scientific">Pfiesteria piscicida</name>
    <name type="common">Phantom dinoflagellate</name>
    <dbReference type="NCBI Taxonomy" id="71001"/>
    <lineage>
        <taxon>Eukaryota</taxon>
        <taxon>Sar</taxon>
        <taxon>Alveolata</taxon>
        <taxon>Dinophyceae</taxon>
        <taxon>Peridiniales</taxon>
        <taxon>Pfiesteriaceae</taxon>
        <taxon>Pfiesteria</taxon>
    </lineage>
</organism>
<accession>E8Z6D0</accession>
<reference evidence="1" key="1">
    <citation type="submission" date="2008-12" db="EMBL/GenBank/DDBJ databases">
        <authorList>
            <person name="Zhang H."/>
            <person name="Lin S."/>
        </authorList>
    </citation>
    <scope>NUCLEOTIDE SEQUENCE</scope>
    <source>
        <strain evidence="1">CCMP1831</strain>
    </source>
</reference>
<name>E8Z6D0_PFIPI</name>
<protein>
    <submittedName>
        <fullName evidence="1">Hexokinase PII-like</fullName>
    </submittedName>
</protein>
<dbReference type="EMBL" id="FJ599957">
    <property type="protein sequence ID" value="ACU45010.1"/>
    <property type="molecule type" value="mRNA"/>
</dbReference>
<dbReference type="GO" id="GO:0016301">
    <property type="term" value="F:kinase activity"/>
    <property type="evidence" value="ECO:0007669"/>
    <property type="project" value="UniProtKB-KW"/>
</dbReference>
<keyword evidence="1" id="KW-0808">Transferase</keyword>
<keyword evidence="1" id="KW-0418">Kinase</keyword>
<reference evidence="1" key="2">
    <citation type="book" date="2010" name="PROCEEDINGS OF 13TH INTERNATIONAL CONFERENCE ON HARMFUL ALGAE" publisher="International Society For The Study of Harmful Algae" city="Hong Kong, China">
        <title>Dinoflagellate meta-transcriptomics enabled by spliced leader.</title>
        <editorList>
            <person name="Unknown A."/>
        </editorList>
        <authorList>
            <person name="Lin S."/>
            <person name="Zhang H."/>
        </authorList>
    </citation>
    <scope>NUCLEOTIDE SEQUENCE</scope>
    <source>
        <strain evidence="1">CCMP1831</strain>
    </source>
</reference>
<evidence type="ECO:0000313" key="1">
    <source>
        <dbReference type="EMBL" id="ACU45010.1"/>
    </source>
</evidence>
<dbReference type="AlphaFoldDB" id="E8Z6D0"/>
<proteinExistence type="evidence at transcript level"/>
<sequence>RLLEHLRSGVYVQLGPSKVAGVGVFALRPIPAGVDPFPIVNEHLALKEQFCVFGAGELAEVPPEVMDQVKSFFAPLTQDDDWTPQRDKHGQLVYGVLCTGLNSINVSWYLNHAARAEDVNIGFKDAERDGEFNTYVTTREIQRDRVLSRRRTTSLAKAAIGTLQSPATFWDLDLHQAFLDAACPAHFDR</sequence>
<feature type="non-terminal residue" evidence="1">
    <location>
        <position position="1"/>
    </location>
</feature>